<reference evidence="2" key="3">
    <citation type="submission" date="2025-09" db="UniProtKB">
        <authorList>
            <consortium name="Ensembl"/>
        </authorList>
    </citation>
    <scope>IDENTIFICATION</scope>
    <source>
        <strain evidence="2">Thorbecke</strain>
    </source>
</reference>
<dbReference type="InParanoid" id="A0A5F9CUU3"/>
<organism evidence="2 3">
    <name type="scientific">Oryctolagus cuniculus</name>
    <name type="common">Rabbit</name>
    <dbReference type="NCBI Taxonomy" id="9986"/>
    <lineage>
        <taxon>Eukaryota</taxon>
        <taxon>Metazoa</taxon>
        <taxon>Chordata</taxon>
        <taxon>Craniata</taxon>
        <taxon>Vertebrata</taxon>
        <taxon>Euteleostomi</taxon>
        <taxon>Mammalia</taxon>
        <taxon>Eutheria</taxon>
        <taxon>Euarchontoglires</taxon>
        <taxon>Glires</taxon>
        <taxon>Lagomorpha</taxon>
        <taxon>Leporidae</taxon>
        <taxon>Oryctolagus</taxon>
    </lineage>
</organism>
<accession>A0A5F9CUU3</accession>
<feature type="region of interest" description="Disordered" evidence="1">
    <location>
        <begin position="441"/>
        <end position="511"/>
    </location>
</feature>
<name>A0A5F9CUU3_RABIT</name>
<sequence length="550" mass="57105">MRSAVCVVCSRASRPGPRLVSHPLPAFAGQGHGHTPPEGGRAPLAPPGPALCPSSTPCPLQVGATFSGVVPCHTCTCLLEGAQDPTVQCERDSCTTTCPQGFEHSWADGQCCGECVQTACLTPEGRLIQPNETWVNSRVDNCTRYRCEAEQGLPVLTPQPVSCPDVSSCQGTLRKTGCCYSCEEAGKLRCLCACSSSPQPTMGGPAPTPSPGKVLGWRAGLPPLCEGASGSAPASPLPRLVPRPCQHNCPAVPGLRGRGTGHRDLLRGLLPRSVQVLHGGPGHGALVRLLPGEEHPPGGGDHAVSRRHGHPARLHAGGQVCLHPVLPALAHSPHGHPRLGRPQSGRSASCPRASPPGARTRIPHESQAGLPHYTLWNFPRRPLLPGVNWPAGGCRASKELSEGLESSPPRRHCLSQPPALASLPRCYQDAQAERCPWLRSSQHASEPLPPTELCGTGASCRQTEAGPGKASHQRGAASGEVAKSPSPRGGSETGRTPNAPSAHPAPTSQINPEHCAVSCAGLLPANRTLGLSPAASCQRPPGDVLDTAAD</sequence>
<reference evidence="2 3" key="1">
    <citation type="journal article" date="2011" name="Nature">
        <title>A high-resolution map of human evolutionary constraint using 29 mammals.</title>
        <authorList>
            <person name="Lindblad-Toh K."/>
            <person name="Garber M."/>
            <person name="Zuk O."/>
            <person name="Lin M.F."/>
            <person name="Parker B.J."/>
            <person name="Washietl S."/>
            <person name="Kheradpour P."/>
            <person name="Ernst J."/>
            <person name="Jordan G."/>
            <person name="Mauceli E."/>
            <person name="Ward L.D."/>
            <person name="Lowe C.B."/>
            <person name="Holloway A.K."/>
            <person name="Clamp M."/>
            <person name="Gnerre S."/>
            <person name="Alfoldi J."/>
            <person name="Beal K."/>
            <person name="Chang J."/>
            <person name="Clawson H."/>
            <person name="Cuff J."/>
            <person name="Di Palma F."/>
            <person name="Fitzgerald S."/>
            <person name="Flicek P."/>
            <person name="Guttman M."/>
            <person name="Hubisz M.J."/>
            <person name="Jaffe D.B."/>
            <person name="Jungreis I."/>
            <person name="Kent W.J."/>
            <person name="Kostka D."/>
            <person name="Lara M."/>
            <person name="Martins A.L."/>
            <person name="Massingham T."/>
            <person name="Moltke I."/>
            <person name="Raney B.J."/>
            <person name="Rasmussen M.D."/>
            <person name="Robinson J."/>
            <person name="Stark A."/>
            <person name="Vilella A.J."/>
            <person name="Wen J."/>
            <person name="Xie X."/>
            <person name="Zody M.C."/>
            <person name="Baldwin J."/>
            <person name="Bloom T."/>
            <person name="Chin C.W."/>
            <person name="Heiman D."/>
            <person name="Nicol R."/>
            <person name="Nusbaum C."/>
            <person name="Young S."/>
            <person name="Wilkinson J."/>
            <person name="Worley K.C."/>
            <person name="Kovar C.L."/>
            <person name="Muzny D.M."/>
            <person name="Gibbs R.A."/>
            <person name="Cree A."/>
            <person name="Dihn H.H."/>
            <person name="Fowler G."/>
            <person name="Jhangiani S."/>
            <person name="Joshi V."/>
            <person name="Lee S."/>
            <person name="Lewis L.R."/>
            <person name="Nazareth L.V."/>
            <person name="Okwuonu G."/>
            <person name="Santibanez J."/>
            <person name="Warren W.C."/>
            <person name="Mardis E.R."/>
            <person name="Weinstock G.M."/>
            <person name="Wilson R.K."/>
            <person name="Delehaunty K."/>
            <person name="Dooling D."/>
            <person name="Fronik C."/>
            <person name="Fulton L."/>
            <person name="Fulton B."/>
            <person name="Graves T."/>
            <person name="Minx P."/>
            <person name="Sodergren E."/>
            <person name="Birney E."/>
            <person name="Margulies E.H."/>
            <person name="Herrero J."/>
            <person name="Green E.D."/>
            <person name="Haussler D."/>
            <person name="Siepel A."/>
            <person name="Goldman N."/>
            <person name="Pollard K.S."/>
            <person name="Pedersen J.S."/>
            <person name="Lander E.S."/>
            <person name="Kellis M."/>
        </authorList>
    </citation>
    <scope>NUCLEOTIDE SEQUENCE [LARGE SCALE GENOMIC DNA]</scope>
    <source>
        <strain evidence="3">Thorbecke</strain>
    </source>
</reference>
<feature type="region of interest" description="Disordered" evidence="1">
    <location>
        <begin position="20"/>
        <end position="46"/>
    </location>
</feature>
<evidence type="ECO:0000313" key="2">
    <source>
        <dbReference type="Ensembl" id="ENSOCUP00000037515.1"/>
    </source>
</evidence>
<feature type="region of interest" description="Disordered" evidence="1">
    <location>
        <begin position="328"/>
        <end position="362"/>
    </location>
</feature>
<evidence type="ECO:0000313" key="3">
    <source>
        <dbReference type="Proteomes" id="UP000001811"/>
    </source>
</evidence>
<dbReference type="AlphaFoldDB" id="A0A5F9CUU3"/>
<dbReference type="Bgee" id="ENSOCUG00000035161">
    <property type="expression patterns" value="Expressed in frontal cortex and 4 other cell types or tissues"/>
</dbReference>
<dbReference type="Ensembl" id="ENSOCUT00000047698.1">
    <property type="protein sequence ID" value="ENSOCUP00000037515.1"/>
    <property type="gene ID" value="ENSOCUG00000035161.1"/>
</dbReference>
<feature type="region of interest" description="Disordered" evidence="1">
    <location>
        <begin position="530"/>
        <end position="550"/>
    </location>
</feature>
<dbReference type="STRING" id="9986.ENSOCUP00000037515"/>
<evidence type="ECO:0000256" key="1">
    <source>
        <dbReference type="SAM" id="MobiDB-lite"/>
    </source>
</evidence>
<dbReference type="GeneTree" id="ENSGT00940000162219"/>
<proteinExistence type="predicted"/>
<reference evidence="2" key="2">
    <citation type="submission" date="2025-08" db="UniProtKB">
        <authorList>
            <consortium name="Ensembl"/>
        </authorList>
    </citation>
    <scope>IDENTIFICATION</scope>
    <source>
        <strain evidence="2">Thorbecke</strain>
    </source>
</reference>
<dbReference type="Proteomes" id="UP000001811">
    <property type="component" value="Unplaced"/>
</dbReference>
<keyword evidence="3" id="KW-1185">Reference proteome</keyword>
<protein>
    <submittedName>
        <fullName evidence="2">Uncharacterized protein</fullName>
    </submittedName>
</protein>